<dbReference type="Pfam" id="PF00563">
    <property type="entry name" value="EAL"/>
    <property type="match status" value="1"/>
</dbReference>
<proteinExistence type="predicted"/>
<evidence type="ECO:0000256" key="1">
    <source>
        <dbReference type="ARBA" id="ARBA00022679"/>
    </source>
</evidence>
<evidence type="ECO:0000256" key="2">
    <source>
        <dbReference type="ARBA" id="ARBA00022777"/>
    </source>
</evidence>
<keyword evidence="4" id="KW-0597">Phosphoprotein</keyword>
<dbReference type="Gene3D" id="3.20.20.450">
    <property type="entry name" value="EAL domain"/>
    <property type="match status" value="1"/>
</dbReference>
<dbReference type="SMART" id="SM00448">
    <property type="entry name" value="REC"/>
    <property type="match status" value="1"/>
</dbReference>
<dbReference type="InterPro" id="IPR013655">
    <property type="entry name" value="PAS_fold_3"/>
</dbReference>
<sequence>MIFLEDGSSTCFFDGRLWDEGWDRGEHIAFCKQALAQTGASEINDIGADPGFTEHPLVSAEPGIRFYITLPILSTGSHKVGSLCLIDMRSRVLGDAEKASLHNLTEIAGALLEAYSTAGSISHVVAITDSSFNEFLLADSSTCRLVYANDAARRNLAYSDAAIAGIESRKISKDYDSKVFSRLTHFTEGTRGYHVLGTTHARADGSTYSVEVRMQANLDRDRSLWNSIISDLRIKQQNEAHLLRIQHFYEVFARTNHAIIHSQNTAELFQSICDAAVSLKMCDVAWIGMLKQRHIQPVASAGMSLRRVGAIKYDLDDVAMQKNSVAVRAVRAGKPCLTNDYLGLADDERWMKAMRSVNVHSAGAFPLYSQGQMVGVFAIGDAHAQYFDDENTGLLAELANAISFFLGKDVQEQAKLTAEVAIRETESRYRTLVDLSPDSIYIYQNGFLRFINRAGRRLFGTTDSDAMQTIPYQQLFHPDDWPLMLRRTARAEQDLPNLPVTVKGRRLGGSYFDMEISSSTFMYQGANAEMCVVRDVSLQRRSEELILGQARILESATRGEALPSVLEQITYLMEHQSERTVATIMLLSEDGQRLYCAAGASLPAEFQLAINGVKIGPAVGSCGTAAFRRETTVVTDIATDLLWKDYKDLALKHGLKACWSMPIFVSDGTLVGTFASYYQESRAPTEAEVGITANLNGVAAVAIERDRNDRKMVAIQQQLLEAQKLAGMGDWSIDCISRTFSMSAAVCAMLGLDTAISSFSVDEYMKLVHPMDKDRVLLARRVLFEGIENESSIDYKLLRKDGSLRYVEERSLMQRDVDGMPVRYTGVLQDITERKIAEQALVLNKRALESTSDGVLICDAMSPDMPIISVNQAFEKVTGYLSQEVIGKNCRFLQGKDTQQIGLVDIRAALRDKSEGRAVLHNYRKDGTPFWNSLRISPVRDTDGTVTHFVGTLTDISDRVNYENELAFQASHDSLTGLPNRNLLEDRVEQAISYAKRERHMVGLAFVDVDHFKSINDTMGHNIGDRLLKAVAERFVRSLRAGDTVSRFGGDEFVVICPHIANAGEMQEVIGRMFCNLRAPLLIDDQKISVDASIGVAFYPNDGETVSDLLKSADMAMYKAKSAGRGNYQFYTPEIGVKVSKRRDIETELRLALERQEFLLHYQPKISTRTGEICGMEALIRWKHPQRGMVPPLEFIHIAEDSNLIVPIGEWVTQEACRQNQIWQESGLSNFPISVNASMAQFRHQGFCEMVEGALVDSGLPAAMLELEITESLATESPEMFIAALRRIKDIGVRISIDDFGTGYSSLSYIKRFPIDALKIDRSFVRDITVDPEDAAICRTVINMAHNLKLHVVAEGVETEAQANYLRRHQCDELQGYLLCRPESAQAMTERLAARQQLFSTPMNDVAGAKTLLLVDDEENILRILTRLFQPDGYRILVAHTASRALEILAENEVAVIIADQRMPEMSGTEFLRLAKDIHPESVRMVLSGHADFDTIAEAINRGAIYKFMVKPWDDDMLIASVREAFRHHELLLENSRLRQRMGDDHALVSG</sequence>
<dbReference type="CDD" id="cd01949">
    <property type="entry name" value="GGDEF"/>
    <property type="match status" value="1"/>
</dbReference>
<dbReference type="Gene3D" id="3.30.70.270">
    <property type="match status" value="1"/>
</dbReference>
<feature type="domain" description="PAC" evidence="7">
    <location>
        <begin position="912"/>
        <end position="968"/>
    </location>
</feature>
<feature type="modified residue" description="4-aspartylphosphate" evidence="4">
    <location>
        <position position="1460"/>
    </location>
</feature>
<dbReference type="Pfam" id="PF01590">
    <property type="entry name" value="GAF"/>
    <property type="match status" value="1"/>
</dbReference>
<evidence type="ECO:0000313" key="11">
    <source>
        <dbReference type="Proteomes" id="UP000637423"/>
    </source>
</evidence>
<dbReference type="InterPro" id="IPR043128">
    <property type="entry name" value="Rev_trsase/Diguanyl_cyclase"/>
</dbReference>
<dbReference type="FunFam" id="3.30.70.270:FF:000001">
    <property type="entry name" value="Diguanylate cyclase domain protein"/>
    <property type="match status" value="1"/>
</dbReference>
<dbReference type="NCBIfam" id="TIGR00229">
    <property type="entry name" value="sensory_box"/>
    <property type="match status" value="3"/>
</dbReference>
<dbReference type="CDD" id="cd01948">
    <property type="entry name" value="EAL"/>
    <property type="match status" value="1"/>
</dbReference>
<dbReference type="Proteomes" id="UP000637423">
    <property type="component" value="Unassembled WGS sequence"/>
</dbReference>
<dbReference type="SMART" id="SM00267">
    <property type="entry name" value="GGDEF"/>
    <property type="match status" value="1"/>
</dbReference>
<accession>A0A916UUL0</accession>
<dbReference type="SUPFAM" id="SSF55781">
    <property type="entry name" value="GAF domain-like"/>
    <property type="match status" value="3"/>
</dbReference>
<evidence type="ECO:0000259" key="6">
    <source>
        <dbReference type="PROSITE" id="PS50112"/>
    </source>
</evidence>
<dbReference type="Gene3D" id="3.30.450.40">
    <property type="match status" value="2"/>
</dbReference>
<reference evidence="10" key="1">
    <citation type="journal article" date="2014" name="Int. J. Syst. Evol. Microbiol.">
        <title>Complete genome sequence of Corynebacterium casei LMG S-19264T (=DSM 44701T), isolated from a smear-ripened cheese.</title>
        <authorList>
            <consortium name="US DOE Joint Genome Institute (JGI-PGF)"/>
            <person name="Walter F."/>
            <person name="Albersmeier A."/>
            <person name="Kalinowski J."/>
            <person name="Ruckert C."/>
        </authorList>
    </citation>
    <scope>NUCLEOTIDE SEQUENCE</scope>
    <source>
        <strain evidence="10">CGMCC 1.10998</strain>
    </source>
</reference>
<dbReference type="Pfam" id="PF13185">
    <property type="entry name" value="GAF_2"/>
    <property type="match status" value="2"/>
</dbReference>
<dbReference type="GO" id="GO:0016301">
    <property type="term" value="F:kinase activity"/>
    <property type="evidence" value="ECO:0007669"/>
    <property type="project" value="UniProtKB-KW"/>
</dbReference>
<feature type="domain" description="Response regulatory" evidence="5">
    <location>
        <begin position="1411"/>
        <end position="1526"/>
    </location>
</feature>
<dbReference type="Pfam" id="PF00072">
    <property type="entry name" value="Response_reg"/>
    <property type="match status" value="1"/>
</dbReference>
<dbReference type="PROSITE" id="PS50112">
    <property type="entry name" value="PAS"/>
    <property type="match status" value="2"/>
</dbReference>
<dbReference type="PANTHER" id="PTHR44757:SF2">
    <property type="entry name" value="BIOFILM ARCHITECTURE MAINTENANCE PROTEIN MBAA"/>
    <property type="match status" value="1"/>
</dbReference>
<dbReference type="Gene3D" id="3.30.450.20">
    <property type="entry name" value="PAS domain"/>
    <property type="match status" value="4"/>
</dbReference>
<dbReference type="PROSITE" id="PS50113">
    <property type="entry name" value="PAC"/>
    <property type="match status" value="2"/>
</dbReference>
<keyword evidence="1" id="KW-0808">Transferase</keyword>
<feature type="domain" description="EAL" evidence="8">
    <location>
        <begin position="1142"/>
        <end position="1396"/>
    </location>
</feature>
<dbReference type="InterPro" id="IPR000014">
    <property type="entry name" value="PAS"/>
</dbReference>
<dbReference type="NCBIfam" id="TIGR00254">
    <property type="entry name" value="GGDEF"/>
    <property type="match status" value="1"/>
</dbReference>
<dbReference type="SUPFAM" id="SSF52172">
    <property type="entry name" value="CheY-like"/>
    <property type="match status" value="1"/>
</dbReference>
<dbReference type="InterPro" id="IPR029787">
    <property type="entry name" value="Nucleotide_cyclase"/>
</dbReference>
<dbReference type="InterPro" id="IPR003018">
    <property type="entry name" value="GAF"/>
</dbReference>
<dbReference type="Pfam" id="PF08447">
    <property type="entry name" value="PAS_3"/>
    <property type="match status" value="1"/>
</dbReference>
<dbReference type="GO" id="GO:0000160">
    <property type="term" value="P:phosphorelay signal transduction system"/>
    <property type="evidence" value="ECO:0007669"/>
    <property type="project" value="InterPro"/>
</dbReference>
<evidence type="ECO:0000259" key="5">
    <source>
        <dbReference type="PROSITE" id="PS50110"/>
    </source>
</evidence>
<reference evidence="10" key="2">
    <citation type="submission" date="2020-09" db="EMBL/GenBank/DDBJ databases">
        <authorList>
            <person name="Sun Q."/>
            <person name="Zhou Y."/>
        </authorList>
    </citation>
    <scope>NUCLEOTIDE SEQUENCE</scope>
    <source>
        <strain evidence="10">CGMCC 1.10998</strain>
    </source>
</reference>
<name>A0A916UUL0_9BURK</name>
<dbReference type="Gene3D" id="3.40.50.2300">
    <property type="match status" value="1"/>
</dbReference>
<keyword evidence="11" id="KW-1185">Reference proteome</keyword>
<organism evidence="10 11">
    <name type="scientific">Undibacterium terreum</name>
    <dbReference type="NCBI Taxonomy" id="1224302"/>
    <lineage>
        <taxon>Bacteria</taxon>
        <taxon>Pseudomonadati</taxon>
        <taxon>Pseudomonadota</taxon>
        <taxon>Betaproteobacteria</taxon>
        <taxon>Burkholderiales</taxon>
        <taxon>Oxalobacteraceae</taxon>
        <taxon>Undibacterium</taxon>
    </lineage>
</organism>
<dbReference type="SUPFAM" id="SSF55785">
    <property type="entry name" value="PYP-like sensor domain (PAS domain)"/>
    <property type="match status" value="3"/>
</dbReference>
<dbReference type="GO" id="GO:0071732">
    <property type="term" value="P:cellular response to nitric oxide"/>
    <property type="evidence" value="ECO:0007669"/>
    <property type="project" value="UniProtKB-ARBA"/>
</dbReference>
<dbReference type="Pfam" id="PF13188">
    <property type="entry name" value="PAS_8"/>
    <property type="match status" value="1"/>
</dbReference>
<dbReference type="SMART" id="SM00052">
    <property type="entry name" value="EAL"/>
    <property type="match status" value="1"/>
</dbReference>
<dbReference type="PROSITE" id="PS50887">
    <property type="entry name" value="GGDEF"/>
    <property type="match status" value="1"/>
</dbReference>
<evidence type="ECO:0000259" key="8">
    <source>
        <dbReference type="PROSITE" id="PS50883"/>
    </source>
</evidence>
<dbReference type="InterPro" id="IPR029016">
    <property type="entry name" value="GAF-like_dom_sf"/>
</dbReference>
<feature type="domain" description="PAC" evidence="7">
    <location>
        <begin position="791"/>
        <end position="843"/>
    </location>
</feature>
<dbReference type="FunFam" id="3.20.20.450:FF:000001">
    <property type="entry name" value="Cyclic di-GMP phosphodiesterase yahA"/>
    <property type="match status" value="1"/>
</dbReference>
<keyword evidence="2" id="KW-0418">Kinase</keyword>
<evidence type="ECO:0000259" key="9">
    <source>
        <dbReference type="PROSITE" id="PS50887"/>
    </source>
</evidence>
<dbReference type="PROSITE" id="PS50883">
    <property type="entry name" value="EAL"/>
    <property type="match status" value="1"/>
</dbReference>
<dbReference type="InterPro" id="IPR001633">
    <property type="entry name" value="EAL_dom"/>
</dbReference>
<dbReference type="SMART" id="SM00086">
    <property type="entry name" value="PAC"/>
    <property type="match status" value="3"/>
</dbReference>
<dbReference type="InterPro" id="IPR035965">
    <property type="entry name" value="PAS-like_dom_sf"/>
</dbReference>
<dbReference type="Pfam" id="PF13426">
    <property type="entry name" value="PAS_9"/>
    <property type="match status" value="2"/>
</dbReference>
<dbReference type="SMART" id="SM00065">
    <property type="entry name" value="GAF"/>
    <property type="match status" value="1"/>
</dbReference>
<gene>
    <name evidence="10" type="ORF">GCM10011396_40570</name>
</gene>
<dbReference type="InterPro" id="IPR052155">
    <property type="entry name" value="Biofilm_reg_signaling"/>
</dbReference>
<comment type="caution">
    <text evidence="10">The sequence shown here is derived from an EMBL/GenBank/DDBJ whole genome shotgun (WGS) entry which is preliminary data.</text>
</comment>
<evidence type="ECO:0000256" key="3">
    <source>
        <dbReference type="ARBA" id="ARBA00051114"/>
    </source>
</evidence>
<evidence type="ECO:0008006" key="12">
    <source>
        <dbReference type="Google" id="ProtNLM"/>
    </source>
</evidence>
<dbReference type="PANTHER" id="PTHR44757">
    <property type="entry name" value="DIGUANYLATE CYCLASE DGCP"/>
    <property type="match status" value="1"/>
</dbReference>
<dbReference type="InterPro" id="IPR011006">
    <property type="entry name" value="CheY-like_superfamily"/>
</dbReference>
<dbReference type="CDD" id="cd17569">
    <property type="entry name" value="REC_HupR-like"/>
    <property type="match status" value="1"/>
</dbReference>
<dbReference type="InterPro" id="IPR000700">
    <property type="entry name" value="PAS-assoc_C"/>
</dbReference>
<protein>
    <recommendedName>
        <fullName evidence="12">PAS domain S-box-containing protein/diguanylate cyclase (GGDEF) domain-containing protein</fullName>
    </recommendedName>
</protein>
<dbReference type="EMBL" id="BMED01000004">
    <property type="protein sequence ID" value="GGC89259.1"/>
    <property type="molecule type" value="Genomic_DNA"/>
</dbReference>
<dbReference type="CDD" id="cd00130">
    <property type="entry name" value="PAS"/>
    <property type="match status" value="2"/>
</dbReference>
<dbReference type="PROSITE" id="PS50110">
    <property type="entry name" value="RESPONSE_REGULATORY"/>
    <property type="match status" value="1"/>
</dbReference>
<evidence type="ECO:0000256" key="4">
    <source>
        <dbReference type="PROSITE-ProRule" id="PRU00169"/>
    </source>
</evidence>
<dbReference type="InterPro" id="IPR035919">
    <property type="entry name" value="EAL_sf"/>
</dbReference>
<dbReference type="InterPro" id="IPR001789">
    <property type="entry name" value="Sig_transdc_resp-reg_receiver"/>
</dbReference>
<dbReference type="Pfam" id="PF00990">
    <property type="entry name" value="GGDEF"/>
    <property type="match status" value="1"/>
</dbReference>
<dbReference type="SMART" id="SM00091">
    <property type="entry name" value="PAS"/>
    <property type="match status" value="2"/>
</dbReference>
<feature type="domain" description="PAS" evidence="6">
    <location>
        <begin position="425"/>
        <end position="480"/>
    </location>
</feature>
<dbReference type="SUPFAM" id="SSF55073">
    <property type="entry name" value="Nucleotide cyclase"/>
    <property type="match status" value="1"/>
</dbReference>
<feature type="domain" description="PAS" evidence="6">
    <location>
        <begin position="845"/>
        <end position="913"/>
    </location>
</feature>
<evidence type="ECO:0000313" key="10">
    <source>
        <dbReference type="EMBL" id="GGC89259.1"/>
    </source>
</evidence>
<dbReference type="InterPro" id="IPR000160">
    <property type="entry name" value="GGDEF_dom"/>
</dbReference>
<dbReference type="SUPFAM" id="SSF141868">
    <property type="entry name" value="EAL domain-like"/>
    <property type="match status" value="1"/>
</dbReference>
<evidence type="ECO:0000259" key="7">
    <source>
        <dbReference type="PROSITE" id="PS50113"/>
    </source>
</evidence>
<dbReference type="GO" id="GO:0071111">
    <property type="term" value="F:cyclic-guanylate-specific phosphodiesterase activity"/>
    <property type="evidence" value="ECO:0007669"/>
    <property type="project" value="UniProtKB-EC"/>
</dbReference>
<dbReference type="Gene3D" id="2.10.70.100">
    <property type="match status" value="1"/>
</dbReference>
<feature type="domain" description="GGDEF" evidence="9">
    <location>
        <begin position="1000"/>
        <end position="1133"/>
    </location>
</feature>
<dbReference type="InterPro" id="IPR001610">
    <property type="entry name" value="PAC"/>
</dbReference>
<comment type="catalytic activity">
    <reaction evidence="3">
        <text>3',3'-c-di-GMP + H2O = 5'-phosphoguanylyl(3'-&gt;5')guanosine + H(+)</text>
        <dbReference type="Rhea" id="RHEA:24902"/>
        <dbReference type="ChEBI" id="CHEBI:15377"/>
        <dbReference type="ChEBI" id="CHEBI:15378"/>
        <dbReference type="ChEBI" id="CHEBI:58754"/>
        <dbReference type="ChEBI" id="CHEBI:58805"/>
        <dbReference type="EC" id="3.1.4.52"/>
    </reaction>
    <physiologicalReaction direction="left-to-right" evidence="3">
        <dbReference type="Rhea" id="RHEA:24903"/>
    </physiologicalReaction>
</comment>